<dbReference type="SUPFAM" id="SSF52821">
    <property type="entry name" value="Rhodanese/Cell cycle control phosphatase"/>
    <property type="match status" value="1"/>
</dbReference>
<proteinExistence type="predicted"/>
<dbReference type="CDD" id="cd00158">
    <property type="entry name" value="RHOD"/>
    <property type="match status" value="1"/>
</dbReference>
<protein>
    <submittedName>
        <fullName evidence="3">Cyclic nucleotide-binding domain-containing protein</fullName>
    </submittedName>
</protein>
<evidence type="ECO:0000313" key="3">
    <source>
        <dbReference type="EMBL" id="MBS7662974.1"/>
    </source>
</evidence>
<dbReference type="Pfam" id="PF00027">
    <property type="entry name" value="cNMP_binding"/>
    <property type="match status" value="1"/>
</dbReference>
<evidence type="ECO:0000259" key="1">
    <source>
        <dbReference type="PROSITE" id="PS50042"/>
    </source>
</evidence>
<dbReference type="PANTHER" id="PTHR11635">
    <property type="entry name" value="CAMP-DEPENDENT PROTEIN KINASE REGULATORY CHAIN"/>
    <property type="match status" value="1"/>
</dbReference>
<comment type="caution">
    <text evidence="3">The sequence shown here is derived from an EMBL/GenBank/DDBJ whole genome shotgun (WGS) entry which is preliminary data.</text>
</comment>
<dbReference type="InterPro" id="IPR018490">
    <property type="entry name" value="cNMP-bd_dom_sf"/>
</dbReference>
<dbReference type="SMART" id="SM00100">
    <property type="entry name" value="cNMP"/>
    <property type="match status" value="2"/>
</dbReference>
<dbReference type="EMBL" id="JADPMV010000002">
    <property type="protein sequence ID" value="MBS7662974.1"/>
    <property type="molecule type" value="Genomic_DNA"/>
</dbReference>
<dbReference type="InterPro" id="IPR014710">
    <property type="entry name" value="RmlC-like_jellyroll"/>
</dbReference>
<dbReference type="PROSITE" id="PS50042">
    <property type="entry name" value="CNMP_BINDING_3"/>
    <property type="match status" value="2"/>
</dbReference>
<dbReference type="InterPro" id="IPR000595">
    <property type="entry name" value="cNMP-bd_dom"/>
</dbReference>
<dbReference type="InterPro" id="IPR036873">
    <property type="entry name" value="Rhodanese-like_dom_sf"/>
</dbReference>
<organism evidence="3 4">
    <name type="scientific">Pseudomonas lalucatii</name>
    <dbReference type="NCBI Taxonomy" id="1424203"/>
    <lineage>
        <taxon>Bacteria</taxon>
        <taxon>Pseudomonadati</taxon>
        <taxon>Pseudomonadota</taxon>
        <taxon>Gammaproteobacteria</taxon>
        <taxon>Pseudomonadales</taxon>
        <taxon>Pseudomonadaceae</taxon>
        <taxon>Pseudomonas</taxon>
    </lineage>
</organism>
<dbReference type="Gene3D" id="3.40.250.10">
    <property type="entry name" value="Rhodanese-like domain"/>
    <property type="match status" value="1"/>
</dbReference>
<evidence type="ECO:0000313" key="4">
    <source>
        <dbReference type="Proteomes" id="UP001196601"/>
    </source>
</evidence>
<dbReference type="CDD" id="cd00038">
    <property type="entry name" value="CAP_ED"/>
    <property type="match status" value="2"/>
</dbReference>
<sequence length="369" mass="40590">MSEALTLERLRSLTPLNVLSEQQWRELRRQLVPQPVLAGQSLFRRGDRARLTYYLLSGELLLEDAAGTRQRLVAGAEASCHPLSPGLPRLQDALALTDASVLVLDSDALNRLVTWRLAHQDLLLELGQLQDEPEWLERLLDSPLFAKVPPANVRTMLARLQSVELPAGTEVLREGEAGDCCYFLKRGRVEVIRGAGTERQVLAELELGACFGEEALLADCPRNATVTVVEDAQVLRLARQDFVALLKAPVVNEIGLGEAARLLAAGAQWLDVRLQGEYERAHAAQALHMPLQLLRLKARLLDKARTYLCYCDSGKRSASAVFLLSQLGFSCYALREGLDALPAVQRDGLVCESGAGYLARSGGRIERSH</sequence>
<feature type="domain" description="Cyclic nucleotide-binding" evidence="1">
    <location>
        <begin position="144"/>
        <end position="246"/>
    </location>
</feature>
<feature type="domain" description="Rhodanese" evidence="2">
    <location>
        <begin position="263"/>
        <end position="346"/>
    </location>
</feature>
<accession>A0ABS5Q337</accession>
<dbReference type="Proteomes" id="UP001196601">
    <property type="component" value="Unassembled WGS sequence"/>
</dbReference>
<gene>
    <name evidence="3" type="ORF">I0D00_13610</name>
</gene>
<reference evidence="3 4" key="1">
    <citation type="journal article" date="2021" name="Syst. Appl. Microbiol.">
        <title>Pseudomonas lalucatii sp. nov. isolated from Vallgornera, a karstic cave in Mallorca, Western Mediterranean.</title>
        <authorList>
            <person name="Busquets A."/>
            <person name="Mulet M."/>
            <person name="Gomila M."/>
            <person name="Garcia-Valdes E."/>
        </authorList>
    </citation>
    <scope>NUCLEOTIDE SEQUENCE [LARGE SCALE GENOMIC DNA]</scope>
    <source>
        <strain evidence="3 4">R1b54</strain>
    </source>
</reference>
<dbReference type="SMART" id="SM00450">
    <property type="entry name" value="RHOD"/>
    <property type="match status" value="1"/>
</dbReference>
<dbReference type="PROSITE" id="PS50206">
    <property type="entry name" value="RHODANESE_3"/>
    <property type="match status" value="1"/>
</dbReference>
<keyword evidence="4" id="KW-1185">Reference proteome</keyword>
<dbReference type="RefSeq" id="WP_213640390.1">
    <property type="nucleotide sequence ID" value="NZ_JADPMV010000002.1"/>
</dbReference>
<dbReference type="PANTHER" id="PTHR11635:SF152">
    <property type="entry name" value="CAMP-DEPENDENT PROTEIN KINASE TYPE I REGULATORY SUBUNIT-RELATED"/>
    <property type="match status" value="1"/>
</dbReference>
<name>A0ABS5Q337_9PSED</name>
<dbReference type="SUPFAM" id="SSF51206">
    <property type="entry name" value="cAMP-binding domain-like"/>
    <property type="match status" value="2"/>
</dbReference>
<dbReference type="InterPro" id="IPR001763">
    <property type="entry name" value="Rhodanese-like_dom"/>
</dbReference>
<dbReference type="InterPro" id="IPR050503">
    <property type="entry name" value="cAMP-dep_PK_reg_su-like"/>
</dbReference>
<dbReference type="Pfam" id="PF00581">
    <property type="entry name" value="Rhodanese"/>
    <property type="match status" value="1"/>
</dbReference>
<feature type="domain" description="Cyclic nucleotide-binding" evidence="1">
    <location>
        <begin position="15"/>
        <end position="113"/>
    </location>
</feature>
<evidence type="ECO:0000259" key="2">
    <source>
        <dbReference type="PROSITE" id="PS50206"/>
    </source>
</evidence>
<dbReference type="Gene3D" id="2.60.120.10">
    <property type="entry name" value="Jelly Rolls"/>
    <property type="match status" value="2"/>
</dbReference>